<dbReference type="Gene3D" id="3.40.710.10">
    <property type="entry name" value="DD-peptidase/beta-lactamase superfamily"/>
    <property type="match status" value="1"/>
</dbReference>
<comment type="similarity">
    <text evidence="1">Belongs to the beta-lactamase family.</text>
</comment>
<dbReference type="PANTHER" id="PTHR22935:SF95">
    <property type="entry name" value="BETA-LACTAMASE-LIKE 1-RELATED"/>
    <property type="match status" value="1"/>
</dbReference>
<gene>
    <name evidence="5" type="ORF">OD750_027320</name>
</gene>
<organism evidence="5 6">
    <name type="scientific">Tahibacter soli</name>
    <dbReference type="NCBI Taxonomy" id="2983605"/>
    <lineage>
        <taxon>Bacteria</taxon>
        <taxon>Pseudomonadati</taxon>
        <taxon>Pseudomonadota</taxon>
        <taxon>Gammaproteobacteria</taxon>
        <taxon>Lysobacterales</taxon>
        <taxon>Rhodanobacteraceae</taxon>
        <taxon>Tahibacter</taxon>
    </lineage>
</organism>
<feature type="domain" description="Peptidase S12 Pab87-related C-terminal" evidence="4">
    <location>
        <begin position="405"/>
        <end position="479"/>
    </location>
</feature>
<protein>
    <submittedName>
        <fullName evidence="5">Serine hydrolase</fullName>
    </submittedName>
</protein>
<dbReference type="InterPro" id="IPR021860">
    <property type="entry name" value="Peptidase_S12_Pab87-rel_C"/>
</dbReference>
<dbReference type="SUPFAM" id="SSF56601">
    <property type="entry name" value="beta-lactamase/transpeptidase-like"/>
    <property type="match status" value="1"/>
</dbReference>
<evidence type="ECO:0000259" key="4">
    <source>
        <dbReference type="Pfam" id="PF11954"/>
    </source>
</evidence>
<comment type="caution">
    <text evidence="5">The sequence shown here is derived from an EMBL/GenBank/DDBJ whole genome shotgun (WGS) entry which is preliminary data.</text>
</comment>
<accession>A0A9X3YRI4</accession>
<dbReference type="InterPro" id="IPR001466">
    <property type="entry name" value="Beta-lactam-related"/>
</dbReference>
<dbReference type="EMBL" id="JAOVZO020000023">
    <property type="protein sequence ID" value="MDC8016255.1"/>
    <property type="molecule type" value="Genomic_DNA"/>
</dbReference>
<feature type="domain" description="Beta-lactamase-related" evidence="3">
    <location>
        <begin position="60"/>
        <end position="373"/>
    </location>
</feature>
<dbReference type="Proteomes" id="UP001139971">
    <property type="component" value="Unassembled WGS sequence"/>
</dbReference>
<keyword evidence="2" id="KW-0732">Signal</keyword>
<feature type="chain" id="PRO_5040823551" evidence="2">
    <location>
        <begin position="33"/>
        <end position="494"/>
    </location>
</feature>
<dbReference type="PANTHER" id="PTHR22935">
    <property type="entry name" value="PENICILLIN-BINDING PROTEIN"/>
    <property type="match status" value="1"/>
</dbReference>
<evidence type="ECO:0000259" key="3">
    <source>
        <dbReference type="Pfam" id="PF00144"/>
    </source>
</evidence>
<evidence type="ECO:0000256" key="1">
    <source>
        <dbReference type="ARBA" id="ARBA00038473"/>
    </source>
</evidence>
<evidence type="ECO:0000313" key="6">
    <source>
        <dbReference type="Proteomes" id="UP001139971"/>
    </source>
</evidence>
<dbReference type="Pfam" id="PF00144">
    <property type="entry name" value="Beta-lactamase"/>
    <property type="match status" value="1"/>
</dbReference>
<reference evidence="5" key="1">
    <citation type="submission" date="2023-02" db="EMBL/GenBank/DDBJ databases">
        <title>Tahibacter soli sp. nov. isolated from soil.</title>
        <authorList>
            <person name="Baek J.H."/>
            <person name="Lee J.K."/>
            <person name="Choi D.G."/>
            <person name="Jeon C.O."/>
        </authorList>
    </citation>
    <scope>NUCLEOTIDE SEQUENCE</scope>
    <source>
        <strain evidence="5">BL</strain>
    </source>
</reference>
<dbReference type="GO" id="GO:0016787">
    <property type="term" value="F:hydrolase activity"/>
    <property type="evidence" value="ECO:0007669"/>
    <property type="project" value="UniProtKB-KW"/>
</dbReference>
<dbReference type="InterPro" id="IPR051478">
    <property type="entry name" value="Beta-lactamase-like_AB/R"/>
</dbReference>
<name>A0A9X3YRI4_9GAMM</name>
<keyword evidence="6" id="KW-1185">Reference proteome</keyword>
<dbReference type="Pfam" id="PF11954">
    <property type="entry name" value="DUF3471"/>
    <property type="match status" value="1"/>
</dbReference>
<proteinExistence type="inferred from homology"/>
<keyword evidence="5" id="KW-0378">Hydrolase</keyword>
<dbReference type="AlphaFoldDB" id="A0A9X3YRI4"/>
<dbReference type="RefSeq" id="WP_263542466.1">
    <property type="nucleotide sequence ID" value="NZ_JAOVZO020000023.1"/>
</dbReference>
<dbReference type="InterPro" id="IPR012338">
    <property type="entry name" value="Beta-lactam/transpept-like"/>
</dbReference>
<feature type="signal peptide" evidence="2">
    <location>
        <begin position="1"/>
        <end position="32"/>
    </location>
</feature>
<evidence type="ECO:0000313" key="5">
    <source>
        <dbReference type="EMBL" id="MDC8016255.1"/>
    </source>
</evidence>
<evidence type="ECO:0000256" key="2">
    <source>
        <dbReference type="SAM" id="SignalP"/>
    </source>
</evidence>
<sequence>MANLYTVRRARRALWGSCILLTALGFASGAPAQQTSAAPATPAAQAPTEDWSIPSDDDLRAFLNRRMAHNGVGVVIGVIEPAGRRVVAYGRSGTPDERPLDGDTIFLVGSVSKSFVGLVLADMIRRGEVKLDDPASTFLPRGVRMPRRGRPIALADLSTHTSGLPAWPTNINLLAEPDPMEAYTVQDLYRFLSTYTPPREPGGVPQYSNLGVSLLGRLLGLRAGKEYEALLSERVLQPLGMRSTAIRLSPEQLKRLAFGHDKDLQPVYTAETKTLYPSGALRSSANDLLTYLAANLGYVDTPLAEAMRYQRSAVRVRRGADPSEFALGWIVRRVRGHEIFYHDGGKQGYRSIVAFDPERRIGVVVLANARSDESLPAWSRYLLTGEPLPPPPPPYPVRQFVSVDPFVLDGYAGRYRLAKDGTMIDVVRRRDYLLVDDGSGSPTEVFSETLQDFSARVERLQVSFRTDANGNVTGLTWYPRGKAGGQSEEATRVR</sequence>